<keyword evidence="2" id="KW-1185">Reference proteome</keyword>
<evidence type="ECO:0000313" key="2">
    <source>
        <dbReference type="Proteomes" id="UP000185207"/>
    </source>
</evidence>
<dbReference type="EMBL" id="FSRK01000001">
    <property type="protein sequence ID" value="SIN91317.1"/>
    <property type="molecule type" value="Genomic_DNA"/>
</dbReference>
<sequence length="344" mass="40237">MDDNILLYDIQSGDTLEKIGVKIGMTGDELKDFHNSHCDKMDRLWFNNLVGVRQIIIPKQYKSPSQLKTELERELPPSSITRDFYADTYLVKESYSGIIQKNFEIEYKVDVGFRAKKDNNYPFEIADIRTYDFLKDGSAPDDKMSSISSACMESISPISLTIPIQGRISGFFEFETLKKKFEEKRQDLEEFFVGDVYKAYFNRFSENLEKKDYALKLFTSSLLYQLLFPKMEWFHKTNNWTEQFYFLPNSIFLKCSMSAKYNHEGTEIVETKLSGTIKDMFGLQEILRGQSFDNQSEELADGEIELLYRTDKKTKRMLEAEASVTFRKDQEIFRKQTLKLTQNG</sequence>
<evidence type="ECO:0000313" key="1">
    <source>
        <dbReference type="EMBL" id="SIN91317.1"/>
    </source>
</evidence>
<dbReference type="STRING" id="1416779.SAMN05444409_1108"/>
<organism evidence="1 2">
    <name type="scientific">Epilithonimonas zeae</name>
    <dbReference type="NCBI Taxonomy" id="1416779"/>
    <lineage>
        <taxon>Bacteria</taxon>
        <taxon>Pseudomonadati</taxon>
        <taxon>Bacteroidota</taxon>
        <taxon>Flavobacteriia</taxon>
        <taxon>Flavobacteriales</taxon>
        <taxon>Weeksellaceae</taxon>
        <taxon>Chryseobacterium group</taxon>
        <taxon>Epilithonimonas</taxon>
    </lineage>
</organism>
<gene>
    <name evidence="1" type="ORF">SAMN05444409_1108</name>
</gene>
<dbReference type="Proteomes" id="UP000185207">
    <property type="component" value="Unassembled WGS sequence"/>
</dbReference>
<accession>A0A1N6F7T7</accession>
<dbReference type="RefSeq" id="WP_074233837.1">
    <property type="nucleotide sequence ID" value="NZ_FSRK01000001.1"/>
</dbReference>
<evidence type="ECO:0008006" key="3">
    <source>
        <dbReference type="Google" id="ProtNLM"/>
    </source>
</evidence>
<reference evidence="2" key="1">
    <citation type="submission" date="2016-11" db="EMBL/GenBank/DDBJ databases">
        <authorList>
            <person name="Varghese N."/>
            <person name="Submissions S."/>
        </authorList>
    </citation>
    <scope>NUCLEOTIDE SEQUENCE [LARGE SCALE GENOMIC DNA]</scope>
    <source>
        <strain evidence="2">DSM 27623</strain>
    </source>
</reference>
<proteinExistence type="predicted"/>
<dbReference type="AlphaFoldDB" id="A0A1N6F7T7"/>
<protein>
    <recommendedName>
        <fullName evidence="3">LysM domain-containing protein</fullName>
    </recommendedName>
</protein>
<dbReference type="OrthoDB" id="1246696at2"/>
<name>A0A1N6F7T7_9FLAO</name>